<dbReference type="PANTHER" id="PTHR11079">
    <property type="entry name" value="CYTOSINE DEAMINASE FAMILY MEMBER"/>
    <property type="match status" value="1"/>
</dbReference>
<dbReference type="InterPro" id="IPR016193">
    <property type="entry name" value="Cytidine_deaminase-like"/>
</dbReference>
<evidence type="ECO:0000256" key="2">
    <source>
        <dbReference type="ARBA" id="ARBA00022723"/>
    </source>
</evidence>
<dbReference type="Pfam" id="PF00383">
    <property type="entry name" value="dCMP_cyt_deam_1"/>
    <property type="match status" value="1"/>
</dbReference>
<feature type="binding site" evidence="6">
    <location>
        <position position="58"/>
    </location>
    <ligand>
        <name>Zn(2+)</name>
        <dbReference type="ChEBI" id="CHEBI:29105"/>
        <note>catalytic</note>
    </ligand>
</feature>
<feature type="binding site" evidence="6">
    <location>
        <position position="91"/>
    </location>
    <ligand>
        <name>Zn(2+)</name>
        <dbReference type="ChEBI" id="CHEBI:29105"/>
        <note>catalytic</note>
    </ligand>
</feature>
<dbReference type="InterPro" id="IPR028883">
    <property type="entry name" value="tRNA_aden_deaminase"/>
</dbReference>
<feature type="domain" description="CMP/dCMP-type deaminase" evidence="7">
    <location>
        <begin position="6"/>
        <end position="132"/>
    </location>
</feature>
<comment type="similarity">
    <text evidence="6">Belongs to the cytidine and deoxycytidylate deaminase family.</text>
</comment>
<dbReference type="SUPFAM" id="SSF53927">
    <property type="entry name" value="Cytidine deaminase-like"/>
    <property type="match status" value="1"/>
</dbReference>
<keyword evidence="1 6" id="KW-0819">tRNA processing</keyword>
<dbReference type="AlphaFoldDB" id="E6JYR2"/>
<keyword evidence="2 6" id="KW-0479">Metal-binding</keyword>
<protein>
    <recommendedName>
        <fullName evidence="6">tRNA-specific adenosine deaminase</fullName>
        <ecNumber evidence="6">3.5.4.33</ecNumber>
    </recommendedName>
</protein>
<keyword evidence="3 6" id="KW-0378">Hydrolase</keyword>
<dbReference type="EMBL" id="AEON01000001">
    <property type="protein sequence ID" value="EFT83073.1"/>
    <property type="molecule type" value="Genomic_DNA"/>
</dbReference>
<evidence type="ECO:0000259" key="7">
    <source>
        <dbReference type="PROSITE" id="PS51747"/>
    </source>
</evidence>
<comment type="function">
    <text evidence="6">Catalyzes the deamination of adenosine to inosine at the wobble position 34 of tRNA(Arg2).</text>
</comment>
<organism evidence="8 9">
    <name type="scientific">Parascardovia denticolens DSM 10105 = JCM 12538</name>
    <dbReference type="NCBI Taxonomy" id="864564"/>
    <lineage>
        <taxon>Bacteria</taxon>
        <taxon>Bacillati</taxon>
        <taxon>Actinomycetota</taxon>
        <taxon>Actinomycetes</taxon>
        <taxon>Bifidobacteriales</taxon>
        <taxon>Bifidobacteriaceae</taxon>
        <taxon>Parascardovia</taxon>
    </lineage>
</organism>
<dbReference type="eggNOG" id="COG0590">
    <property type="taxonomic scope" value="Bacteria"/>
</dbReference>
<dbReference type="GO" id="GO:0008270">
    <property type="term" value="F:zinc ion binding"/>
    <property type="evidence" value="ECO:0007669"/>
    <property type="project" value="UniProtKB-UniRule"/>
</dbReference>
<feature type="binding site" evidence="6">
    <location>
        <position position="88"/>
    </location>
    <ligand>
        <name>Zn(2+)</name>
        <dbReference type="ChEBI" id="CHEBI:29105"/>
        <note>catalytic</note>
    </ligand>
</feature>
<comment type="catalytic activity">
    <reaction evidence="5 6">
        <text>adenosine(34) in tRNA + H2O + H(+) = inosine(34) in tRNA + NH4(+)</text>
        <dbReference type="Rhea" id="RHEA:43168"/>
        <dbReference type="Rhea" id="RHEA-COMP:10373"/>
        <dbReference type="Rhea" id="RHEA-COMP:10374"/>
        <dbReference type="ChEBI" id="CHEBI:15377"/>
        <dbReference type="ChEBI" id="CHEBI:15378"/>
        <dbReference type="ChEBI" id="CHEBI:28938"/>
        <dbReference type="ChEBI" id="CHEBI:74411"/>
        <dbReference type="ChEBI" id="CHEBI:82852"/>
        <dbReference type="EC" id="3.5.4.33"/>
    </reaction>
</comment>
<dbReference type="CDD" id="cd01285">
    <property type="entry name" value="nucleoside_deaminase"/>
    <property type="match status" value="1"/>
</dbReference>
<evidence type="ECO:0000313" key="9">
    <source>
        <dbReference type="Proteomes" id="UP000004946"/>
    </source>
</evidence>
<keyword evidence="4 6" id="KW-0862">Zinc</keyword>
<dbReference type="EC" id="3.5.4.33" evidence="6"/>
<dbReference type="KEGG" id="pdo:PSDT_1496"/>
<comment type="cofactor">
    <cofactor evidence="6">
        <name>Zn(2+)</name>
        <dbReference type="ChEBI" id="CHEBI:29105"/>
    </cofactor>
    <text evidence="6">Binds 1 zinc ion per subunit.</text>
</comment>
<dbReference type="Gene3D" id="3.40.140.10">
    <property type="entry name" value="Cytidine Deaminase, domain 2"/>
    <property type="match status" value="1"/>
</dbReference>
<dbReference type="Proteomes" id="UP000004946">
    <property type="component" value="Chromosome"/>
</dbReference>
<evidence type="ECO:0000256" key="3">
    <source>
        <dbReference type="ARBA" id="ARBA00022801"/>
    </source>
</evidence>
<keyword evidence="9" id="KW-1185">Reference proteome</keyword>
<evidence type="ECO:0000256" key="5">
    <source>
        <dbReference type="ARBA" id="ARBA00048045"/>
    </source>
</evidence>
<sequence length="158" mass="16509">MIDSPSPWFPFMALAQAQARAAGLAGDVPVGAVLVDPQGKVLAQSGNGRQRGKGPLSHAEIEVMQAGAAAWGSWNLEGCTLVVTLEPCPMCAGAAVSAHLGRIVFGAWDQKMGACGSVWDIPRDPHIGFQPEVVGGVGEAECQSLLTNFFRARRATPE</sequence>
<dbReference type="GO" id="GO:0002100">
    <property type="term" value="P:tRNA wobble adenosine to inosine editing"/>
    <property type="evidence" value="ECO:0007669"/>
    <property type="project" value="UniProtKB-UniRule"/>
</dbReference>
<accession>E6JYR2</accession>
<dbReference type="GO" id="GO:0052717">
    <property type="term" value="F:tRNA-specific adenosine-34 deaminase activity"/>
    <property type="evidence" value="ECO:0007669"/>
    <property type="project" value="UniProtKB-UniRule"/>
</dbReference>
<evidence type="ECO:0000256" key="4">
    <source>
        <dbReference type="ARBA" id="ARBA00022833"/>
    </source>
</evidence>
<proteinExistence type="inferred from homology"/>
<dbReference type="InterPro" id="IPR002125">
    <property type="entry name" value="CMP_dCMP_dom"/>
</dbReference>
<evidence type="ECO:0000256" key="6">
    <source>
        <dbReference type="HAMAP-Rule" id="MF_00972"/>
    </source>
</evidence>
<dbReference type="HOGENOM" id="CLU_025810_3_2_11"/>
<evidence type="ECO:0000256" key="1">
    <source>
        <dbReference type="ARBA" id="ARBA00022694"/>
    </source>
</evidence>
<comment type="subunit">
    <text evidence="6">Homodimer.</text>
</comment>
<comment type="caution">
    <text evidence="8">The sequence shown here is derived from an EMBL/GenBank/DDBJ whole genome shotgun (WGS) entry which is preliminary data.</text>
</comment>
<name>E6JYR2_PARDN</name>
<dbReference type="PATRIC" id="fig|864564.6.peg.1640"/>
<reference evidence="8 9" key="1">
    <citation type="submission" date="2010-12" db="EMBL/GenBank/DDBJ databases">
        <authorList>
            <person name="Muzny D."/>
            <person name="Qin X."/>
            <person name="Buhay C."/>
            <person name="Dugan-Rocha S."/>
            <person name="Ding Y."/>
            <person name="Chen G."/>
            <person name="Hawes A."/>
            <person name="Holder M."/>
            <person name="Jhangiani S."/>
            <person name="Johnson A."/>
            <person name="Khan Z."/>
            <person name="Li Z."/>
            <person name="Liu W."/>
            <person name="Liu X."/>
            <person name="Perez L."/>
            <person name="Shen H."/>
            <person name="Wang Q."/>
            <person name="Watt J."/>
            <person name="Xi L."/>
            <person name="Xin Y."/>
            <person name="Zhou J."/>
            <person name="Deng J."/>
            <person name="Jiang H."/>
            <person name="Liu Y."/>
            <person name="Qu J."/>
            <person name="Song X.-Z."/>
            <person name="Zhang L."/>
            <person name="Villasana D."/>
            <person name="Johnson A."/>
            <person name="Liu J."/>
            <person name="Liyanage D."/>
            <person name="Lorensuhewa L."/>
            <person name="Robinson T."/>
            <person name="Song A."/>
            <person name="Song B.-B."/>
            <person name="Dinh H."/>
            <person name="Thornton R."/>
            <person name="Coyle M."/>
            <person name="Francisco L."/>
            <person name="Jackson L."/>
            <person name="Javaid M."/>
            <person name="Korchina V."/>
            <person name="Kovar C."/>
            <person name="Mata R."/>
            <person name="Mathew T."/>
            <person name="Ngo R."/>
            <person name="Nguyen L."/>
            <person name="Nguyen N."/>
            <person name="Okwuonu G."/>
            <person name="Ongeri F."/>
            <person name="Pham C."/>
            <person name="Simmons D."/>
            <person name="Wilczek-Boney K."/>
            <person name="Hale W."/>
            <person name="Jakkamsetti A."/>
            <person name="Pham P."/>
            <person name="Ruth R."/>
            <person name="San Lucas F."/>
            <person name="Warren J."/>
            <person name="Zhang J."/>
            <person name="Zhao Z."/>
            <person name="Zhou C."/>
            <person name="Zhu D."/>
            <person name="Lee S."/>
            <person name="Bess C."/>
            <person name="Blankenburg K."/>
            <person name="Forbes L."/>
            <person name="Fu Q."/>
            <person name="Gubbala S."/>
            <person name="Hirani K."/>
            <person name="Jayaseelan J.C."/>
            <person name="Lara F."/>
            <person name="Munidasa M."/>
            <person name="Palculict T."/>
            <person name="Patil S."/>
            <person name="Pu L.-L."/>
            <person name="Saada N."/>
            <person name="Tang L."/>
            <person name="Weissenberger G."/>
            <person name="Zhu Y."/>
            <person name="Hemphill L."/>
            <person name="Shang Y."/>
            <person name="Youmans B."/>
            <person name="Ayvaz T."/>
            <person name="Ross M."/>
            <person name="Santibanez J."/>
            <person name="Aqrawi P."/>
            <person name="Gross S."/>
            <person name="Joshi V."/>
            <person name="Fowler G."/>
            <person name="Nazareth L."/>
            <person name="Reid J."/>
            <person name="Worley K."/>
            <person name="Petrosino J."/>
            <person name="Highlander S."/>
            <person name="Gibbs R."/>
        </authorList>
    </citation>
    <scope>NUCLEOTIDE SEQUENCE [LARGE SCALE GENOMIC DNA]</scope>
    <source>
        <strain evidence="8 9">DSM 10105</strain>
    </source>
</reference>
<dbReference type="PANTHER" id="PTHR11079:SF202">
    <property type="entry name" value="TRNA-SPECIFIC ADENOSINE DEAMINASE"/>
    <property type="match status" value="1"/>
</dbReference>
<dbReference type="HAMAP" id="MF_00972">
    <property type="entry name" value="tRNA_aden_deaminase"/>
    <property type="match status" value="1"/>
</dbReference>
<dbReference type="RefSeq" id="WP_006288518.1">
    <property type="nucleotide sequence ID" value="NZ_AP012333.1"/>
</dbReference>
<gene>
    <name evidence="6" type="primary">tadA</name>
    <name evidence="8" type="ORF">HMPREF0620_0078</name>
</gene>
<feature type="active site" description="Proton donor" evidence="6">
    <location>
        <position position="60"/>
    </location>
</feature>
<dbReference type="PROSITE" id="PS51747">
    <property type="entry name" value="CYT_DCMP_DEAMINASES_2"/>
    <property type="match status" value="1"/>
</dbReference>
<evidence type="ECO:0000313" key="8">
    <source>
        <dbReference type="EMBL" id="EFT83073.1"/>
    </source>
</evidence>